<dbReference type="EMBL" id="KX756229">
    <property type="protein sequence ID" value="ASY96107.1"/>
    <property type="molecule type" value="Genomic_DNA"/>
</dbReference>
<dbReference type="AlphaFoldDB" id="A0A249RWZ2"/>
<evidence type="ECO:0000259" key="1">
    <source>
        <dbReference type="Pfam" id="PF00961"/>
    </source>
</evidence>
<dbReference type="Gene3D" id="3.10.28.10">
    <property type="entry name" value="Homing endonucleases"/>
    <property type="match status" value="1"/>
</dbReference>
<evidence type="ECO:0000313" key="2">
    <source>
        <dbReference type="EMBL" id="ASY96143.1"/>
    </source>
</evidence>
<dbReference type="InterPro" id="IPR004860">
    <property type="entry name" value="LAGLIDADG_dom"/>
</dbReference>
<reference evidence="2" key="1">
    <citation type="submission" date="2016-08" db="EMBL/GenBank/DDBJ databases">
        <title>Metabolic diversity of the green alga Acutodemus (Scenedesmus) obliquus as revealed by its genome.</title>
        <authorList>
            <person name="McKie-Krisberg Z."/>
            <person name="Gabr A."/>
            <person name="Neofotis P."/>
            <person name="Valenti L."/>
            <person name="Huang A."/>
            <person name="Guo D."/>
            <person name="Chiu K."/>
            <person name="Jose J."/>
            <person name="Babu M."/>
            <person name="Hovde B."/>
            <person name="Starkenburg S."/>
            <person name="Magnuson J."/>
            <person name="Culley D."/>
            <person name="Huesemann M."/>
            <person name="Polle J.E.W."/>
        </authorList>
    </citation>
    <scope>NUCLEOTIDE SEQUENCE</scope>
</reference>
<dbReference type="SUPFAM" id="SSF55608">
    <property type="entry name" value="Homing endonucleases"/>
    <property type="match status" value="1"/>
</dbReference>
<dbReference type="Pfam" id="PF00961">
    <property type="entry name" value="LAGLIDADG_1"/>
    <property type="match status" value="1"/>
</dbReference>
<geneLocation type="chloroplast" evidence="2"/>
<name>A0A249RWZ2_TETOB</name>
<keyword evidence="2" id="KW-0150">Chloroplast</keyword>
<protein>
    <recommendedName>
        <fullName evidence="1">Homing endonuclease LAGLIDADG domain-containing protein</fullName>
    </recommendedName>
</protein>
<dbReference type="GO" id="GO:0004519">
    <property type="term" value="F:endonuclease activity"/>
    <property type="evidence" value="ECO:0007669"/>
    <property type="project" value="InterPro"/>
</dbReference>
<dbReference type="InterPro" id="IPR027434">
    <property type="entry name" value="Homing_endonucl"/>
</dbReference>
<organism evidence="2">
    <name type="scientific">Tetradesmus obliquus</name>
    <name type="common">Green alga</name>
    <name type="synonym">Acutodesmus obliquus</name>
    <dbReference type="NCBI Taxonomy" id="3088"/>
    <lineage>
        <taxon>Eukaryota</taxon>
        <taxon>Viridiplantae</taxon>
        <taxon>Chlorophyta</taxon>
        <taxon>core chlorophytes</taxon>
        <taxon>Chlorophyceae</taxon>
        <taxon>CS clade</taxon>
        <taxon>Sphaeropleales</taxon>
        <taxon>Scenedesmaceae</taxon>
        <taxon>Tetradesmus</taxon>
    </lineage>
</organism>
<keyword evidence="2" id="KW-0934">Plastid</keyword>
<dbReference type="EMBL" id="KX756229">
    <property type="protein sequence ID" value="ASY96143.1"/>
    <property type="molecule type" value="Genomic_DNA"/>
</dbReference>
<sequence>MKNNNMQNKGMKIIDKDELIYLAGFIDGDGSLIAQMVRRHDYKFKYQIRCTVQITQLKKRRHFLEKIQESIGYGIIRDRGTVSDYVLVEPKCVYWLLKQLSPFLRLKKKQADLIIRIIEQLTSSKNSAVLFVQLCRLTDQVALLNDSKSRTITAEVVETTLRELGLI</sequence>
<proteinExistence type="predicted"/>
<accession>A0A249RWZ2</accession>
<feature type="domain" description="Homing endonuclease LAGLIDADG" evidence="1">
    <location>
        <begin position="22"/>
        <end position="112"/>
    </location>
</feature>